<dbReference type="EMBL" id="WLYK01000009">
    <property type="protein sequence ID" value="MTD16255.1"/>
    <property type="molecule type" value="Genomic_DNA"/>
</dbReference>
<comment type="caution">
    <text evidence="1">The sequence shown here is derived from an EMBL/GenBank/DDBJ whole genome shotgun (WGS) entry which is preliminary data.</text>
</comment>
<keyword evidence="2" id="KW-1185">Reference proteome</keyword>
<evidence type="ECO:0000313" key="1">
    <source>
        <dbReference type="EMBL" id="MTD16255.1"/>
    </source>
</evidence>
<reference evidence="1 2" key="1">
    <citation type="submission" date="2019-11" db="EMBL/GenBank/DDBJ databases">
        <authorList>
            <person name="Jiang L.-Q."/>
        </authorList>
    </citation>
    <scope>NUCLEOTIDE SEQUENCE [LARGE SCALE GENOMIC DNA]</scope>
    <source>
        <strain evidence="1 2">YIM 132087</strain>
    </source>
</reference>
<proteinExistence type="predicted"/>
<name>A0A7K1FQ31_9ACTN</name>
<accession>A0A7K1FQ31</accession>
<dbReference type="AlphaFoldDB" id="A0A7K1FQ31"/>
<dbReference type="Proteomes" id="UP000460221">
    <property type="component" value="Unassembled WGS sequence"/>
</dbReference>
<evidence type="ECO:0000313" key="2">
    <source>
        <dbReference type="Proteomes" id="UP000460221"/>
    </source>
</evidence>
<dbReference type="RefSeq" id="WP_154770273.1">
    <property type="nucleotide sequence ID" value="NZ_WLYK01000009.1"/>
</dbReference>
<gene>
    <name evidence="1" type="ORF">GIS00_20150</name>
</gene>
<protein>
    <submittedName>
        <fullName evidence="1">Uncharacterized protein</fullName>
    </submittedName>
</protein>
<sequence length="81" mass="8510">MLTQVPLLVVQPPAATDPTVRIFTPPRHATADHVYLSGPGPLHSSCGECGRILLRGQRSVHHVPGIYFVCPGCGACNALPG</sequence>
<organism evidence="1 2">
    <name type="scientific">Nakamurella alba</name>
    <dbReference type="NCBI Taxonomy" id="2665158"/>
    <lineage>
        <taxon>Bacteria</taxon>
        <taxon>Bacillati</taxon>
        <taxon>Actinomycetota</taxon>
        <taxon>Actinomycetes</taxon>
        <taxon>Nakamurellales</taxon>
        <taxon>Nakamurellaceae</taxon>
        <taxon>Nakamurella</taxon>
    </lineage>
</organism>